<proteinExistence type="predicted"/>
<dbReference type="PANTHER" id="PTHR33744">
    <property type="entry name" value="CARBOHYDRATE DIACID REGULATOR"/>
    <property type="match status" value="1"/>
</dbReference>
<evidence type="ECO:0000313" key="2">
    <source>
        <dbReference type="EMBL" id="MFD0889956.1"/>
    </source>
</evidence>
<keyword evidence="3" id="KW-1185">Reference proteome</keyword>
<dbReference type="Pfam" id="PF13556">
    <property type="entry name" value="HTH_30"/>
    <property type="match status" value="1"/>
</dbReference>
<organism evidence="2 3">
    <name type="scientific">Streptosporangium algeriense</name>
    <dbReference type="NCBI Taxonomy" id="1682748"/>
    <lineage>
        <taxon>Bacteria</taxon>
        <taxon>Bacillati</taxon>
        <taxon>Actinomycetota</taxon>
        <taxon>Actinomycetes</taxon>
        <taxon>Streptosporangiales</taxon>
        <taxon>Streptosporangiaceae</taxon>
        <taxon>Streptosporangium</taxon>
    </lineage>
</organism>
<name>A0ABW3E4F4_9ACTN</name>
<accession>A0ABW3E4F4</accession>
<comment type="caution">
    <text evidence="2">The sequence shown here is derived from an EMBL/GenBank/DDBJ whole genome shotgun (WGS) entry which is preliminary data.</text>
</comment>
<evidence type="ECO:0000259" key="1">
    <source>
        <dbReference type="Pfam" id="PF13556"/>
    </source>
</evidence>
<dbReference type="InterPro" id="IPR025736">
    <property type="entry name" value="PucR_C-HTH_dom"/>
</dbReference>
<feature type="non-terminal residue" evidence="2">
    <location>
        <position position="1"/>
    </location>
</feature>
<dbReference type="EMBL" id="JBHTHX010002127">
    <property type="protein sequence ID" value="MFD0889956.1"/>
    <property type="molecule type" value="Genomic_DNA"/>
</dbReference>
<reference evidence="3" key="1">
    <citation type="journal article" date="2019" name="Int. J. Syst. Evol. Microbiol.">
        <title>The Global Catalogue of Microorganisms (GCM) 10K type strain sequencing project: providing services to taxonomists for standard genome sequencing and annotation.</title>
        <authorList>
            <consortium name="The Broad Institute Genomics Platform"/>
            <consortium name="The Broad Institute Genome Sequencing Center for Infectious Disease"/>
            <person name="Wu L."/>
            <person name="Ma J."/>
        </authorList>
    </citation>
    <scope>NUCLEOTIDE SEQUENCE [LARGE SCALE GENOMIC DNA]</scope>
    <source>
        <strain evidence="3">CCUG 62974</strain>
    </source>
</reference>
<dbReference type="InterPro" id="IPR051448">
    <property type="entry name" value="CdaR-like_regulators"/>
</dbReference>
<dbReference type="PANTHER" id="PTHR33744:SF1">
    <property type="entry name" value="DNA-BINDING TRANSCRIPTIONAL ACTIVATOR ADER"/>
    <property type="match status" value="1"/>
</dbReference>
<feature type="domain" description="PucR C-terminal helix-turn-helix" evidence="1">
    <location>
        <begin position="4"/>
        <end position="60"/>
    </location>
</feature>
<dbReference type="InterPro" id="IPR042070">
    <property type="entry name" value="PucR_C-HTH_sf"/>
</dbReference>
<dbReference type="Gene3D" id="1.10.10.2840">
    <property type="entry name" value="PucR C-terminal helix-turn-helix domain"/>
    <property type="match status" value="1"/>
</dbReference>
<sequence length="64" mass="7214">TRHIATLRAWLEAQGDLAAAAERLGVHPNTVRYRLRRMAEITDLRLDVPEKRLAMIIALAVGRP</sequence>
<dbReference type="Proteomes" id="UP001597024">
    <property type="component" value="Unassembled WGS sequence"/>
</dbReference>
<protein>
    <submittedName>
        <fullName evidence="2">Helix-turn-helix domain-containing protein</fullName>
    </submittedName>
</protein>
<gene>
    <name evidence="2" type="ORF">ACFQ08_35900</name>
</gene>
<evidence type="ECO:0000313" key="3">
    <source>
        <dbReference type="Proteomes" id="UP001597024"/>
    </source>
</evidence>